<accession>A0ABU0L519</accession>
<feature type="domain" description="HTH LytTR-type" evidence="1">
    <location>
        <begin position="17"/>
        <end position="109"/>
    </location>
</feature>
<dbReference type="Gene3D" id="2.40.50.1020">
    <property type="entry name" value="LytTr DNA-binding domain"/>
    <property type="match status" value="1"/>
</dbReference>
<dbReference type="Proteomes" id="UP001242811">
    <property type="component" value="Unassembled WGS sequence"/>
</dbReference>
<keyword evidence="3" id="KW-1185">Reference proteome</keyword>
<dbReference type="EMBL" id="JAUSWA010000035">
    <property type="protein sequence ID" value="MDQ0496361.1"/>
    <property type="molecule type" value="Genomic_DNA"/>
</dbReference>
<evidence type="ECO:0000259" key="1">
    <source>
        <dbReference type="Pfam" id="PF04397"/>
    </source>
</evidence>
<sequence length="125" mass="14582">MLTVSKDIDGKGGKVDLPIKDILYMSYDRWQERVIIHTFRGIFYLVGTLKFWETLLNNSGHNFLNVDRSNTINMENVVLMNSVYRVAYFSKEIVKNSPKCQIAIRRYEEVARTLNLFNPNIVFAT</sequence>
<evidence type="ECO:0000313" key="2">
    <source>
        <dbReference type="EMBL" id="MDQ0496361.1"/>
    </source>
</evidence>
<dbReference type="InterPro" id="IPR007492">
    <property type="entry name" value="LytTR_DNA-bd_dom"/>
</dbReference>
<dbReference type="RefSeq" id="WP_152381845.1">
    <property type="nucleotide sequence ID" value="NZ_CP045298.1"/>
</dbReference>
<organism evidence="2 3">
    <name type="scientific">Paenibacillus brasilensis</name>
    <dbReference type="NCBI Taxonomy" id="128574"/>
    <lineage>
        <taxon>Bacteria</taxon>
        <taxon>Bacillati</taxon>
        <taxon>Bacillota</taxon>
        <taxon>Bacilli</taxon>
        <taxon>Bacillales</taxon>
        <taxon>Paenibacillaceae</taxon>
        <taxon>Paenibacillus</taxon>
    </lineage>
</organism>
<protein>
    <recommendedName>
        <fullName evidence="1">HTH LytTR-type domain-containing protein</fullName>
    </recommendedName>
</protein>
<name>A0ABU0L519_9BACL</name>
<reference evidence="2 3" key="1">
    <citation type="submission" date="2023-07" db="EMBL/GenBank/DDBJ databases">
        <title>Genomic Encyclopedia of Type Strains, Phase IV (KMG-IV): sequencing the most valuable type-strain genomes for metagenomic binning, comparative biology and taxonomic classification.</title>
        <authorList>
            <person name="Goeker M."/>
        </authorList>
    </citation>
    <scope>NUCLEOTIDE SEQUENCE [LARGE SCALE GENOMIC DNA]</scope>
    <source>
        <strain evidence="2 3">DSM 14914</strain>
    </source>
</reference>
<evidence type="ECO:0000313" key="3">
    <source>
        <dbReference type="Proteomes" id="UP001242811"/>
    </source>
</evidence>
<proteinExistence type="predicted"/>
<gene>
    <name evidence="2" type="ORF">QOZ95_004551</name>
</gene>
<comment type="caution">
    <text evidence="2">The sequence shown here is derived from an EMBL/GenBank/DDBJ whole genome shotgun (WGS) entry which is preliminary data.</text>
</comment>
<dbReference type="Pfam" id="PF04397">
    <property type="entry name" value="LytTR"/>
    <property type="match status" value="1"/>
</dbReference>